<evidence type="ECO:0000313" key="1">
    <source>
        <dbReference type="EMBL" id="MEU8131924.1"/>
    </source>
</evidence>
<dbReference type="EMBL" id="JBEZFP010000001">
    <property type="protein sequence ID" value="MEU8131924.1"/>
    <property type="molecule type" value="Genomic_DNA"/>
</dbReference>
<keyword evidence="2" id="KW-1185">Reference proteome</keyword>
<evidence type="ECO:0000313" key="2">
    <source>
        <dbReference type="Proteomes" id="UP001551482"/>
    </source>
</evidence>
<evidence type="ECO:0008006" key="3">
    <source>
        <dbReference type="Google" id="ProtNLM"/>
    </source>
</evidence>
<dbReference type="PROSITE" id="PS51257">
    <property type="entry name" value="PROKAR_LIPOPROTEIN"/>
    <property type="match status" value="1"/>
</dbReference>
<name>A0ABV3D847_9ACTN</name>
<dbReference type="Proteomes" id="UP001551482">
    <property type="component" value="Unassembled WGS sequence"/>
</dbReference>
<sequence>MRSGMLAVGLAFAVGCGSSSSSGDGRQCTMIGSRVGVGLEIAAQYAERTAAAHMRACAGDVCREGDLQLSPSSSAVPLPCTGEVCGAQATPTGAKNGFLGVPELTGAPLRVSLTLSDAAGAEVLVREIEVTPSQTYPNGPDCGPGGFQASLAVGADGVLAAR</sequence>
<accession>A0ABV3D847</accession>
<proteinExistence type="predicted"/>
<reference evidence="1 2" key="1">
    <citation type="submission" date="2024-06" db="EMBL/GenBank/DDBJ databases">
        <title>The Natural Products Discovery Center: Release of the First 8490 Sequenced Strains for Exploring Actinobacteria Biosynthetic Diversity.</title>
        <authorList>
            <person name="Kalkreuter E."/>
            <person name="Kautsar S.A."/>
            <person name="Yang D."/>
            <person name="Bader C.D."/>
            <person name="Teijaro C.N."/>
            <person name="Fluegel L."/>
            <person name="Davis C.M."/>
            <person name="Simpson J.R."/>
            <person name="Lauterbach L."/>
            <person name="Steele A.D."/>
            <person name="Gui C."/>
            <person name="Meng S."/>
            <person name="Li G."/>
            <person name="Viehrig K."/>
            <person name="Ye F."/>
            <person name="Su P."/>
            <person name="Kiefer A.F."/>
            <person name="Nichols A."/>
            <person name="Cepeda A.J."/>
            <person name="Yan W."/>
            <person name="Fan B."/>
            <person name="Jiang Y."/>
            <person name="Adhikari A."/>
            <person name="Zheng C.-J."/>
            <person name="Schuster L."/>
            <person name="Cowan T.M."/>
            <person name="Smanski M.J."/>
            <person name="Chevrette M.G."/>
            <person name="De Carvalho L.P.S."/>
            <person name="Shen B."/>
        </authorList>
    </citation>
    <scope>NUCLEOTIDE SEQUENCE [LARGE SCALE GENOMIC DNA]</scope>
    <source>
        <strain evidence="1 2">NPDC048946</strain>
    </source>
</reference>
<organism evidence="1 2">
    <name type="scientific">Streptodolium elevatio</name>
    <dbReference type="NCBI Taxonomy" id="3157996"/>
    <lineage>
        <taxon>Bacteria</taxon>
        <taxon>Bacillati</taxon>
        <taxon>Actinomycetota</taxon>
        <taxon>Actinomycetes</taxon>
        <taxon>Kitasatosporales</taxon>
        <taxon>Streptomycetaceae</taxon>
        <taxon>Streptodolium</taxon>
    </lineage>
</organism>
<gene>
    <name evidence="1" type="ORF">AB0C36_00275</name>
</gene>
<dbReference type="RefSeq" id="WP_358346918.1">
    <property type="nucleotide sequence ID" value="NZ_JBEZFP010000001.1"/>
</dbReference>
<protein>
    <recommendedName>
        <fullName evidence="3">Secreted protein</fullName>
    </recommendedName>
</protein>
<comment type="caution">
    <text evidence="1">The sequence shown here is derived from an EMBL/GenBank/DDBJ whole genome shotgun (WGS) entry which is preliminary data.</text>
</comment>